<sequence>MTKLTWIGGLVITAFGLAIWALGWFLNTYTGEPGDADIGAGILSLAGLPIAIVGVILVVVGATVAGVNRIRKRKAQDAA</sequence>
<evidence type="ECO:0000256" key="1">
    <source>
        <dbReference type="SAM" id="Phobius"/>
    </source>
</evidence>
<keyword evidence="1" id="KW-0812">Transmembrane</keyword>
<keyword evidence="1" id="KW-0472">Membrane</keyword>
<feature type="transmembrane region" description="Helical" evidence="1">
    <location>
        <begin position="38"/>
        <end position="67"/>
    </location>
</feature>
<keyword evidence="1" id="KW-1133">Transmembrane helix</keyword>
<proteinExistence type="predicted"/>
<feature type="transmembrane region" description="Helical" evidence="1">
    <location>
        <begin position="7"/>
        <end position="26"/>
    </location>
</feature>
<protein>
    <submittedName>
        <fullName evidence="2">Uncharacterized protein</fullName>
    </submittedName>
</protein>
<dbReference type="EMBL" id="NRGX01000001">
    <property type="protein sequence ID" value="PCC17928.1"/>
    <property type="molecule type" value="Genomic_DNA"/>
</dbReference>
<gene>
    <name evidence="2" type="ORF">CIK79_06255</name>
</gene>
<accession>A0A2A3X2P3</accession>
<dbReference type="AlphaFoldDB" id="A0A2A3X2P3"/>
<reference evidence="2 3" key="1">
    <citation type="journal article" date="2017" name="Elife">
        <title>Extensive horizontal gene transfer in cheese-associated bacteria.</title>
        <authorList>
            <person name="Bonham K.S."/>
            <person name="Wolfe B.E."/>
            <person name="Dutton R.J."/>
        </authorList>
    </citation>
    <scope>NUCLEOTIDE SEQUENCE [LARGE SCALE GENOMIC DNA]</scope>
    <source>
        <strain evidence="2 3">JB5</strain>
    </source>
</reference>
<evidence type="ECO:0000313" key="2">
    <source>
        <dbReference type="EMBL" id="PCC17928.1"/>
    </source>
</evidence>
<comment type="caution">
    <text evidence="2">The sequence shown here is derived from an EMBL/GenBank/DDBJ whole genome shotgun (WGS) entry which is preliminary data.</text>
</comment>
<dbReference type="Proteomes" id="UP000218377">
    <property type="component" value="Unassembled WGS sequence"/>
</dbReference>
<name>A0A2A3X2P3_BREAU</name>
<evidence type="ECO:0000313" key="3">
    <source>
        <dbReference type="Proteomes" id="UP000218377"/>
    </source>
</evidence>
<organism evidence="2 3">
    <name type="scientific">Brevibacterium aurantiacum</name>
    <dbReference type="NCBI Taxonomy" id="273384"/>
    <lineage>
        <taxon>Bacteria</taxon>
        <taxon>Bacillati</taxon>
        <taxon>Actinomycetota</taxon>
        <taxon>Actinomycetes</taxon>
        <taxon>Micrococcales</taxon>
        <taxon>Brevibacteriaceae</taxon>
        <taxon>Brevibacterium</taxon>
    </lineage>
</organism>
<dbReference type="RefSeq" id="WP_096157658.1">
    <property type="nucleotide sequence ID" value="NZ_JABUXX010000006.1"/>
</dbReference>